<proteinExistence type="predicted"/>
<keyword evidence="3" id="KW-1185">Reference proteome</keyword>
<feature type="chain" id="PRO_5047106683" description="Beta-lactamase-inhibitor-like PepSY-like domain-containing protein" evidence="1">
    <location>
        <begin position="21"/>
        <end position="145"/>
    </location>
</feature>
<protein>
    <recommendedName>
        <fullName evidence="4">Beta-lactamase-inhibitor-like PepSY-like domain-containing protein</fullName>
    </recommendedName>
</protein>
<reference evidence="3" key="1">
    <citation type="journal article" date="2019" name="Int. J. Syst. Evol. Microbiol.">
        <title>The Global Catalogue of Microorganisms (GCM) 10K type strain sequencing project: providing services to taxonomists for standard genome sequencing and annotation.</title>
        <authorList>
            <consortium name="The Broad Institute Genomics Platform"/>
            <consortium name="The Broad Institute Genome Sequencing Center for Infectious Disease"/>
            <person name="Wu L."/>
            <person name="Ma J."/>
        </authorList>
    </citation>
    <scope>NUCLEOTIDE SEQUENCE [LARGE SCALE GENOMIC DNA]</scope>
    <source>
        <strain evidence="3">CECT 8010</strain>
    </source>
</reference>
<sequence>MKKVTALMAILMTLVITSFAEPNEKVLKAFGTAFPNIAKVEWSGTNETPTAYFKMNNIQTRVSFDKEGNFLRSMRYYTEKELPTNILFAIQKRYADKKVTGVTETSDAEGTTTYYIKMQDDKNWWTLKTSNGIAFEIYEKYKLQS</sequence>
<name>A0ABV8PYV6_9BACT</name>
<dbReference type="Proteomes" id="UP001595906">
    <property type="component" value="Unassembled WGS sequence"/>
</dbReference>
<evidence type="ECO:0000313" key="3">
    <source>
        <dbReference type="Proteomes" id="UP001595906"/>
    </source>
</evidence>
<dbReference type="SUPFAM" id="SSF160574">
    <property type="entry name" value="BT0923-like"/>
    <property type="match status" value="1"/>
</dbReference>
<accession>A0ABV8PYV6</accession>
<dbReference type="RefSeq" id="WP_379015513.1">
    <property type="nucleotide sequence ID" value="NZ_JBHSDC010000029.1"/>
</dbReference>
<dbReference type="EMBL" id="JBHSDC010000029">
    <property type="protein sequence ID" value="MFC4233293.1"/>
    <property type="molecule type" value="Genomic_DNA"/>
</dbReference>
<gene>
    <name evidence="2" type="ORF">ACFOW1_15430</name>
</gene>
<feature type="signal peptide" evidence="1">
    <location>
        <begin position="1"/>
        <end position="20"/>
    </location>
</feature>
<evidence type="ECO:0000256" key="1">
    <source>
        <dbReference type="SAM" id="SignalP"/>
    </source>
</evidence>
<organism evidence="2 3">
    <name type="scientific">Parasediminibacterium paludis</name>
    <dbReference type="NCBI Taxonomy" id="908966"/>
    <lineage>
        <taxon>Bacteria</taxon>
        <taxon>Pseudomonadati</taxon>
        <taxon>Bacteroidota</taxon>
        <taxon>Chitinophagia</taxon>
        <taxon>Chitinophagales</taxon>
        <taxon>Chitinophagaceae</taxon>
        <taxon>Parasediminibacterium</taxon>
    </lineage>
</organism>
<dbReference type="Gene3D" id="3.10.450.360">
    <property type="match status" value="1"/>
</dbReference>
<comment type="caution">
    <text evidence="2">The sequence shown here is derived from an EMBL/GenBank/DDBJ whole genome shotgun (WGS) entry which is preliminary data.</text>
</comment>
<evidence type="ECO:0008006" key="4">
    <source>
        <dbReference type="Google" id="ProtNLM"/>
    </source>
</evidence>
<keyword evidence="1" id="KW-0732">Signal</keyword>
<evidence type="ECO:0000313" key="2">
    <source>
        <dbReference type="EMBL" id="MFC4233293.1"/>
    </source>
</evidence>